<dbReference type="GO" id="GO:0071897">
    <property type="term" value="P:DNA biosynthetic process"/>
    <property type="evidence" value="ECO:0007669"/>
    <property type="project" value="UniProtKB-ARBA"/>
</dbReference>
<reference evidence="1 2" key="1">
    <citation type="submission" date="2016-03" db="EMBL/GenBank/DDBJ databases">
        <title>Trachymyrmex septentrionalis WGS genome.</title>
        <authorList>
            <person name="Nygaard S."/>
            <person name="Hu H."/>
            <person name="Boomsma J."/>
            <person name="Zhang G."/>
        </authorList>
    </citation>
    <scope>NUCLEOTIDE SEQUENCE [LARGE SCALE GENOMIC DNA]</scope>
    <source>
        <strain evidence="1">Tsep2-gDNA-1</strain>
        <tissue evidence="1">Whole body</tissue>
    </source>
</reference>
<dbReference type="PANTHER" id="PTHR31511:SF12">
    <property type="entry name" value="RHO TERMINATION FACTOR N-TERMINAL DOMAIN-CONTAINING PROTEIN"/>
    <property type="match status" value="1"/>
</dbReference>
<dbReference type="Proteomes" id="UP000078541">
    <property type="component" value="Unassembled WGS sequence"/>
</dbReference>
<keyword evidence="2" id="KW-1185">Reference proteome</keyword>
<sequence>MSTSTPKRNYNLNYRDSYCIPVVFHNLSGYNAYFVIKEIVTAYKRHVDLLPITKEKSRLLTYKLSFLKKELNNKLRILQHEFSNLSEENFNLSTQKGVLPYEYIDCIRKLEELCLPPRKSFYSSFTRFSIRTLDEYSDLYLKTNILLLADVFKNFRDNCIGSYGFLIMFIERGIREGLNQYLNRYVRVNNKYMPSYDPSKPSSYLMYYEVTCHGLRITKVHRILQFVQSPWLRDYIELNTKFRTVVKNDFDKNLYKLMNNAVFGKTMENVRDRVDVKLLHKISGYVHVFDISKTYLYEFHHLECNDVYDIKRDINRFDTSDYSSVREVKKHTKKAKGVKSNVVARSITFSPHDDKRYIVSGSTDTLPWKHYRCK</sequence>
<organism evidence="1 2">
    <name type="scientific">Trachymyrmex septentrionalis</name>
    <dbReference type="NCBI Taxonomy" id="34720"/>
    <lineage>
        <taxon>Eukaryota</taxon>
        <taxon>Metazoa</taxon>
        <taxon>Ecdysozoa</taxon>
        <taxon>Arthropoda</taxon>
        <taxon>Hexapoda</taxon>
        <taxon>Insecta</taxon>
        <taxon>Pterygota</taxon>
        <taxon>Neoptera</taxon>
        <taxon>Endopterygota</taxon>
        <taxon>Hymenoptera</taxon>
        <taxon>Apocrita</taxon>
        <taxon>Aculeata</taxon>
        <taxon>Formicoidea</taxon>
        <taxon>Formicidae</taxon>
        <taxon>Myrmicinae</taxon>
        <taxon>Trachymyrmex</taxon>
    </lineage>
</organism>
<name>A0A151JX72_9HYME</name>
<protein>
    <recommendedName>
        <fullName evidence="3">DNA-directed DNA polymerase</fullName>
    </recommendedName>
</protein>
<dbReference type="SUPFAM" id="SSF53098">
    <property type="entry name" value="Ribonuclease H-like"/>
    <property type="match status" value="1"/>
</dbReference>
<proteinExistence type="predicted"/>
<dbReference type="InterPro" id="IPR012337">
    <property type="entry name" value="RNaseH-like_sf"/>
</dbReference>
<dbReference type="SUPFAM" id="SSF56672">
    <property type="entry name" value="DNA/RNA polymerases"/>
    <property type="match status" value="1"/>
</dbReference>
<evidence type="ECO:0000313" key="1">
    <source>
        <dbReference type="EMBL" id="KYN39288.1"/>
    </source>
</evidence>
<dbReference type="PANTHER" id="PTHR31511">
    <property type="entry name" value="PROTEIN CBG23764"/>
    <property type="match status" value="1"/>
</dbReference>
<dbReference type="AlphaFoldDB" id="A0A151JX72"/>
<dbReference type="STRING" id="34720.A0A151JX72"/>
<accession>A0A151JX72</accession>
<evidence type="ECO:0000313" key="2">
    <source>
        <dbReference type="Proteomes" id="UP000078541"/>
    </source>
</evidence>
<dbReference type="EMBL" id="KQ981616">
    <property type="protein sequence ID" value="KYN39288.1"/>
    <property type="molecule type" value="Genomic_DNA"/>
</dbReference>
<gene>
    <name evidence="1" type="ORF">ALC56_06329</name>
</gene>
<evidence type="ECO:0008006" key="3">
    <source>
        <dbReference type="Google" id="ProtNLM"/>
    </source>
</evidence>
<dbReference type="InterPro" id="IPR043502">
    <property type="entry name" value="DNA/RNA_pol_sf"/>
</dbReference>
<dbReference type="GO" id="GO:0042575">
    <property type="term" value="C:DNA polymerase complex"/>
    <property type="evidence" value="ECO:0007669"/>
    <property type="project" value="UniProtKB-ARBA"/>
</dbReference>